<dbReference type="EMBL" id="DXIE01000003">
    <property type="protein sequence ID" value="HIV61262.1"/>
    <property type="molecule type" value="Genomic_DNA"/>
</dbReference>
<organism evidence="2 3">
    <name type="scientific">Candidatus Butyricicoccus avistercoris</name>
    <dbReference type="NCBI Taxonomy" id="2838518"/>
    <lineage>
        <taxon>Bacteria</taxon>
        <taxon>Bacillati</taxon>
        <taxon>Bacillota</taxon>
        <taxon>Clostridia</taxon>
        <taxon>Eubacteriales</taxon>
        <taxon>Butyricicoccaceae</taxon>
        <taxon>Butyricicoccus</taxon>
    </lineage>
</organism>
<comment type="caution">
    <text evidence="2">The sequence shown here is derived from an EMBL/GenBank/DDBJ whole genome shotgun (WGS) entry which is preliminary data.</text>
</comment>
<feature type="domain" description="DUF6734" evidence="1">
    <location>
        <begin position="1"/>
        <end position="253"/>
    </location>
</feature>
<sequence length="279" mass="32315">MKAFHSCWTAPFKARNPNAQFNIPPFEILTTVLSALFWQKNNGGIAMICDETAYNFYKTNNLVSLWNDGIRVLLDDIPKEINPHIFWATGKLFALKSMEKPCVMMDTDFIVWEKLFFDNIKLAAIHSEELIPETYPSKESFYSDFDFSGLDWTVPAANTALSFFGDKDFTDYYTNTAIDFMLSCQNADNPLIYMVFAEQRLLAMLAKQKHIKLDYFSSLQELFTSGQTRFTHTWGFKQQMQQNPNIMHAFCKKCADRISKEFPEWTGILSNIDCLSPYF</sequence>
<dbReference type="Proteomes" id="UP000886808">
    <property type="component" value="Unassembled WGS sequence"/>
</dbReference>
<reference evidence="2" key="1">
    <citation type="journal article" date="2021" name="PeerJ">
        <title>Extensive microbial diversity within the chicken gut microbiome revealed by metagenomics and culture.</title>
        <authorList>
            <person name="Gilroy R."/>
            <person name="Ravi A."/>
            <person name="Getino M."/>
            <person name="Pursley I."/>
            <person name="Horton D.L."/>
            <person name="Alikhan N.F."/>
            <person name="Baker D."/>
            <person name="Gharbi K."/>
            <person name="Hall N."/>
            <person name="Watson M."/>
            <person name="Adriaenssens E.M."/>
            <person name="Foster-Nyarko E."/>
            <person name="Jarju S."/>
            <person name="Secka A."/>
            <person name="Antonio M."/>
            <person name="Oren A."/>
            <person name="Chaudhuri R.R."/>
            <person name="La Ragione R."/>
            <person name="Hildebrand F."/>
            <person name="Pallen M.J."/>
        </authorList>
    </citation>
    <scope>NUCLEOTIDE SEQUENCE</scope>
    <source>
        <strain evidence="2">CHK193-4272</strain>
    </source>
</reference>
<evidence type="ECO:0000313" key="3">
    <source>
        <dbReference type="Proteomes" id="UP000886808"/>
    </source>
</evidence>
<evidence type="ECO:0000313" key="2">
    <source>
        <dbReference type="EMBL" id="HIV61262.1"/>
    </source>
</evidence>
<protein>
    <recommendedName>
        <fullName evidence="1">DUF6734 domain-containing protein</fullName>
    </recommendedName>
</protein>
<name>A0A9D1PFW8_9FIRM</name>
<proteinExistence type="predicted"/>
<evidence type="ECO:0000259" key="1">
    <source>
        <dbReference type="Pfam" id="PF20508"/>
    </source>
</evidence>
<accession>A0A9D1PFW8</accession>
<dbReference type="Pfam" id="PF20508">
    <property type="entry name" value="DUF6734"/>
    <property type="match status" value="1"/>
</dbReference>
<dbReference type="InterPro" id="IPR046621">
    <property type="entry name" value="DUF6734"/>
</dbReference>
<reference evidence="2" key="2">
    <citation type="submission" date="2021-04" db="EMBL/GenBank/DDBJ databases">
        <authorList>
            <person name="Gilroy R."/>
        </authorList>
    </citation>
    <scope>NUCLEOTIDE SEQUENCE</scope>
    <source>
        <strain evidence="2">CHK193-4272</strain>
    </source>
</reference>
<gene>
    <name evidence="2" type="ORF">H9746_00180</name>
</gene>
<dbReference type="AlphaFoldDB" id="A0A9D1PFW8"/>